<feature type="domain" description="Lipid/polyisoprenoid-binding YceI-like" evidence="4">
    <location>
        <begin position="41"/>
        <end position="223"/>
    </location>
</feature>
<dbReference type="PANTHER" id="PTHR34406">
    <property type="entry name" value="PROTEIN YCEI"/>
    <property type="match status" value="1"/>
</dbReference>
<evidence type="ECO:0000256" key="1">
    <source>
        <dbReference type="ARBA" id="ARBA00017922"/>
    </source>
</evidence>
<dbReference type="Proteomes" id="UP000292424">
    <property type="component" value="Chromosome"/>
</dbReference>
<dbReference type="PANTHER" id="PTHR34406:SF1">
    <property type="entry name" value="PROTEIN YCEI"/>
    <property type="match status" value="1"/>
</dbReference>
<gene>
    <name evidence="5" type="ORF">E0W69_015290</name>
</gene>
<feature type="signal peptide" evidence="3">
    <location>
        <begin position="1"/>
        <end position="18"/>
    </location>
</feature>
<dbReference type="InterPro" id="IPR036761">
    <property type="entry name" value="TTHA0802/YceI-like_sf"/>
</dbReference>
<dbReference type="KEGG" id="arac:E0W69_015290"/>
<feature type="chain" id="PRO_5024346903" description="Type IV secretion system putative lipoprotein virB7" evidence="3">
    <location>
        <begin position="19"/>
        <end position="225"/>
    </location>
</feature>
<dbReference type="Pfam" id="PF04264">
    <property type="entry name" value="YceI"/>
    <property type="match status" value="1"/>
</dbReference>
<keyword evidence="6" id="KW-1185">Reference proteome</keyword>
<sequence length="225" mass="23652">MKKAFLGLSIIAALSACNSTPKSDEAATSSAQTVTAAKGTDYSVDTTNSVIGWRATHKGGLAPRFGTLKVASGDFSIENDAITAGSFTVDLNTLYVDPTSVTEADKKPEELAGHLKSPDFFDVAKYPTVKFAITKVEPYDSTKAKSLLAGATNIVSGNMTIKDSTVNVTFPAKIDVANGKADLQAKFTVDRTSWGLKYGASGTNPADWAISKDIELTLNVSGNTK</sequence>
<dbReference type="SUPFAM" id="SSF101874">
    <property type="entry name" value="YceI-like"/>
    <property type="match status" value="1"/>
</dbReference>
<evidence type="ECO:0000313" key="5">
    <source>
        <dbReference type="EMBL" id="QES89965.1"/>
    </source>
</evidence>
<dbReference type="AlphaFoldDB" id="A0A5P2G3A0"/>
<evidence type="ECO:0000313" key="6">
    <source>
        <dbReference type="Proteomes" id="UP000292424"/>
    </source>
</evidence>
<dbReference type="RefSeq" id="WP_131330921.1">
    <property type="nucleotide sequence ID" value="NZ_CP044016.1"/>
</dbReference>
<proteinExistence type="predicted"/>
<dbReference type="OrthoDB" id="951410at2"/>
<dbReference type="EMBL" id="CP044016">
    <property type="protein sequence ID" value="QES89965.1"/>
    <property type="molecule type" value="Genomic_DNA"/>
</dbReference>
<dbReference type="PROSITE" id="PS51257">
    <property type="entry name" value="PROKAR_LIPOPROTEIN"/>
    <property type="match status" value="1"/>
</dbReference>
<name>A0A5P2G3A0_9BACT</name>
<accession>A0A5P2G3A0</accession>
<dbReference type="SMART" id="SM00867">
    <property type="entry name" value="YceI"/>
    <property type="match status" value="1"/>
</dbReference>
<organism evidence="5 6">
    <name type="scientific">Rhizosphaericola mali</name>
    <dbReference type="NCBI Taxonomy" id="2545455"/>
    <lineage>
        <taxon>Bacteria</taxon>
        <taxon>Pseudomonadati</taxon>
        <taxon>Bacteroidota</taxon>
        <taxon>Chitinophagia</taxon>
        <taxon>Chitinophagales</taxon>
        <taxon>Chitinophagaceae</taxon>
        <taxon>Rhizosphaericola</taxon>
    </lineage>
</organism>
<evidence type="ECO:0000256" key="2">
    <source>
        <dbReference type="ARBA" id="ARBA00022729"/>
    </source>
</evidence>
<protein>
    <recommendedName>
        <fullName evidence="1">Type IV secretion system putative lipoprotein virB7</fullName>
    </recommendedName>
</protein>
<evidence type="ECO:0000259" key="4">
    <source>
        <dbReference type="SMART" id="SM00867"/>
    </source>
</evidence>
<dbReference type="InterPro" id="IPR012640">
    <property type="entry name" value="Membr_lipoprot_lipid_attach_CS"/>
</dbReference>
<reference evidence="5 6" key="1">
    <citation type="submission" date="2019-09" db="EMBL/GenBank/DDBJ databases">
        <title>Complete genome sequence of Arachidicoccus sp. B3-10 isolated from apple orchard soil.</title>
        <authorList>
            <person name="Kim H.S."/>
            <person name="Han K.-I."/>
            <person name="Suh M.K."/>
            <person name="Lee K.C."/>
            <person name="Eom M.K."/>
            <person name="Kim J.-S."/>
            <person name="Kang S.W."/>
            <person name="Sin Y."/>
            <person name="Lee J.-S."/>
        </authorList>
    </citation>
    <scope>NUCLEOTIDE SEQUENCE [LARGE SCALE GENOMIC DNA]</scope>
    <source>
        <strain evidence="5 6">B3-10</strain>
    </source>
</reference>
<dbReference type="Pfam" id="PF08139">
    <property type="entry name" value="LPAM_1"/>
    <property type="match status" value="1"/>
</dbReference>
<dbReference type="InterPro" id="IPR007372">
    <property type="entry name" value="Lipid/polyisoprenoid-bd_YceI"/>
</dbReference>
<dbReference type="Gene3D" id="2.40.128.110">
    <property type="entry name" value="Lipid/polyisoprenoid-binding, YceI-like"/>
    <property type="match status" value="1"/>
</dbReference>
<evidence type="ECO:0000256" key="3">
    <source>
        <dbReference type="SAM" id="SignalP"/>
    </source>
</evidence>
<keyword evidence="2 3" id="KW-0732">Signal</keyword>